<keyword evidence="11 15" id="KW-0067">ATP-binding</keyword>
<organism evidence="16 17">
    <name type="scientific">Macrostomum lignano</name>
    <dbReference type="NCBI Taxonomy" id="282301"/>
    <lineage>
        <taxon>Eukaryota</taxon>
        <taxon>Metazoa</taxon>
        <taxon>Spiralia</taxon>
        <taxon>Lophotrochozoa</taxon>
        <taxon>Platyhelminthes</taxon>
        <taxon>Rhabditophora</taxon>
        <taxon>Macrostomorpha</taxon>
        <taxon>Macrostomida</taxon>
        <taxon>Macrostomidae</taxon>
        <taxon>Macrostomum</taxon>
    </lineage>
</organism>
<comment type="catalytic activity">
    <reaction evidence="14 15">
        <text>beta-D-fructose 6-phosphate + ATP = beta-D-fructose 1,6-bisphosphate + ADP + H(+)</text>
        <dbReference type="Rhea" id="RHEA:16109"/>
        <dbReference type="ChEBI" id="CHEBI:15378"/>
        <dbReference type="ChEBI" id="CHEBI:30616"/>
        <dbReference type="ChEBI" id="CHEBI:32966"/>
        <dbReference type="ChEBI" id="CHEBI:57634"/>
        <dbReference type="ChEBI" id="CHEBI:456216"/>
        <dbReference type="EC" id="2.7.1.11"/>
    </reaction>
</comment>
<evidence type="ECO:0000256" key="4">
    <source>
        <dbReference type="ARBA" id="ARBA00012055"/>
    </source>
</evidence>
<keyword evidence="7 15" id="KW-0808">Transferase</keyword>
<dbReference type="UniPathway" id="UPA00109">
    <property type="reaction ID" value="UER00182"/>
</dbReference>
<evidence type="ECO:0000256" key="8">
    <source>
        <dbReference type="ARBA" id="ARBA00022723"/>
    </source>
</evidence>
<dbReference type="Gene3D" id="3.40.50.450">
    <property type="match status" value="2"/>
</dbReference>
<proteinExistence type="inferred from homology"/>
<evidence type="ECO:0000256" key="11">
    <source>
        <dbReference type="ARBA" id="ARBA00022840"/>
    </source>
</evidence>
<comment type="similarity">
    <text evidence="15">Belongs to the phosphofructokinase type A (PFKA) family. ATP-dependent PFK group I subfamily. Eukaryotic two domain clade "E" sub-subfamily.</text>
</comment>
<dbReference type="GO" id="GO:0070095">
    <property type="term" value="F:fructose-6-phosphate binding"/>
    <property type="evidence" value="ECO:0007669"/>
    <property type="project" value="TreeGrafter"/>
</dbReference>
<dbReference type="AlphaFoldDB" id="A0A1I8HVV1"/>
<evidence type="ECO:0000256" key="3">
    <source>
        <dbReference type="ARBA" id="ARBA00004679"/>
    </source>
</evidence>
<evidence type="ECO:0000256" key="6">
    <source>
        <dbReference type="ARBA" id="ARBA00022533"/>
    </source>
</evidence>
<keyword evidence="8" id="KW-0479">Metal-binding</keyword>
<dbReference type="FunFam" id="3.40.50.460:FF:000008">
    <property type="entry name" value="ATP-dependent 6-phosphofructokinase"/>
    <property type="match status" value="1"/>
</dbReference>
<evidence type="ECO:0000313" key="17">
    <source>
        <dbReference type="WBParaSite" id="maker-uti_cns_0008362-snap-gene-0.6-mRNA-1"/>
    </source>
</evidence>
<comment type="pathway">
    <text evidence="3 15">Carbohydrate degradation; glycolysis; D-glyceraldehyde 3-phosphate and glycerone phosphate from D-glucose: step 3/4.</text>
</comment>
<dbReference type="GO" id="GO:0005945">
    <property type="term" value="C:6-phosphofructokinase complex"/>
    <property type="evidence" value="ECO:0007669"/>
    <property type="project" value="TreeGrafter"/>
</dbReference>
<evidence type="ECO:0000256" key="7">
    <source>
        <dbReference type="ARBA" id="ARBA00022679"/>
    </source>
</evidence>
<dbReference type="InterPro" id="IPR022953">
    <property type="entry name" value="ATP_PFK"/>
</dbReference>
<dbReference type="FunFam" id="3.40.50.460:FF:000003">
    <property type="entry name" value="ATP-dependent 6-phosphofructokinase"/>
    <property type="match status" value="1"/>
</dbReference>
<dbReference type="GO" id="GO:0061621">
    <property type="term" value="P:canonical glycolysis"/>
    <property type="evidence" value="ECO:0007669"/>
    <property type="project" value="TreeGrafter"/>
</dbReference>
<dbReference type="InterPro" id="IPR015912">
    <property type="entry name" value="Phosphofructokinase_CS"/>
</dbReference>
<evidence type="ECO:0000256" key="10">
    <source>
        <dbReference type="ARBA" id="ARBA00022777"/>
    </source>
</evidence>
<dbReference type="Pfam" id="PF00365">
    <property type="entry name" value="PFK"/>
    <property type="match status" value="2"/>
</dbReference>
<dbReference type="InterPro" id="IPR009161">
    <property type="entry name" value="6-Pfructokinase_euk"/>
</dbReference>
<keyword evidence="6" id="KW-0021">Allosteric enzyme</keyword>
<dbReference type="Proteomes" id="UP000095280">
    <property type="component" value="Unplaced"/>
</dbReference>
<comment type="subcellular location">
    <subcellularLocation>
        <location evidence="2">Cytoplasm</location>
    </subcellularLocation>
</comment>
<dbReference type="PIRSF" id="PIRSF000533">
    <property type="entry name" value="ATP_PFK_euk"/>
    <property type="match status" value="1"/>
</dbReference>
<sequence length="845" mass="90980">MAGSLFVHASGSRRSSFEVGGCTETLLRMLPQGERPALAVLTSGGDSQGMNPAIRATVRMGIYCGFRVYLVYEGYEGMIGDGEPPLNREIIREATWASVSNVTQLGGTIIGSARSARFRTREGRLLAARNLVRRGINNLVVIGGDGSLTGADLFRREWPALLEDLHRSGAITERQRMDYGLLHIAGMVGSIDNDFCGTDMTIGTDSALHRIMEACDAIVTTAQSHQRAFVMEVMGRHCGYLALVSALCCEADFLFIPEEPPAPDWPDVMCNHLSKARTQGGKRLNIVIVAEGAIDKEGSPISAASVRDAIVQRLNYDTRITVLGHVQRGGAPSAFDRLLGCRMAAEAVLALVDARADPDLPSTVVSLEANQAVRLNLMDCVQRTKAVNEAIMAKEYARSVELRGKSFQNNLITYRTLKKLHSPAASLQSRTASPTLLVVMVGAPACGANACIRSFVRTGISNGFRVLGVNGSFEGLARGNIRQLTWECVTGLTATGGSFLGTKRATAAEVGLDKISDALAKVGNLSGILLIGGFEAYTSMVQLHESRLTYPVFGIPLLLAPCTISNNVPGTDFSIGADTALNEIAQIIDKLKQSAVGTQRRVFVVETMGGNCGYLATLAGLAGGADAAYITEDKFDLSVLLDDVRHLKKKMADGSAQQIGLILRNENANENYSTDFVYRVFKEEGKGVFDCRSNVLGHMQQGGTPSPYDRNLATKFGVKSADWFLRAHSAATAAATNNSTDGEAVGDAADCGDDIDSLSVDSHLARAGIIGITRRGTAIRPLSELLPVTDFKLRMPRADTQWWLRLRPLLRILAKHESVYESDSVPRTLSEQSFVSDDQVWITLG</sequence>
<protein>
    <recommendedName>
        <fullName evidence="4 15">6-phosphofructokinase</fullName>
        <ecNumber evidence="4 15">2.7.1.11</ecNumber>
    </recommendedName>
    <alternativeName>
        <fullName evidence="15">Phosphohexokinase</fullName>
    </alternativeName>
</protein>
<keyword evidence="12" id="KW-0460">Magnesium</keyword>
<keyword evidence="16" id="KW-1185">Reference proteome</keyword>
<evidence type="ECO:0000256" key="14">
    <source>
        <dbReference type="ARBA" id="ARBA00048070"/>
    </source>
</evidence>
<dbReference type="InterPro" id="IPR035966">
    <property type="entry name" value="PKF_sf"/>
</dbReference>
<evidence type="ECO:0000256" key="2">
    <source>
        <dbReference type="ARBA" id="ARBA00004496"/>
    </source>
</evidence>
<dbReference type="GO" id="GO:0048029">
    <property type="term" value="F:monosaccharide binding"/>
    <property type="evidence" value="ECO:0007669"/>
    <property type="project" value="TreeGrafter"/>
</dbReference>
<evidence type="ECO:0000256" key="5">
    <source>
        <dbReference type="ARBA" id="ARBA00022490"/>
    </source>
</evidence>
<keyword evidence="13 15" id="KW-0324">Glycolysis</keyword>
<dbReference type="GO" id="GO:0005524">
    <property type="term" value="F:ATP binding"/>
    <property type="evidence" value="ECO:0007669"/>
    <property type="project" value="UniProtKB-KW"/>
</dbReference>
<reference evidence="17" key="1">
    <citation type="submission" date="2016-11" db="UniProtKB">
        <authorList>
            <consortium name="WormBaseParasite"/>
        </authorList>
    </citation>
    <scope>IDENTIFICATION</scope>
</reference>
<evidence type="ECO:0000256" key="1">
    <source>
        <dbReference type="ARBA" id="ARBA00001946"/>
    </source>
</evidence>
<dbReference type="GO" id="GO:0030388">
    <property type="term" value="P:fructose 1,6-bisphosphate metabolic process"/>
    <property type="evidence" value="ECO:0007669"/>
    <property type="project" value="TreeGrafter"/>
</dbReference>
<dbReference type="GO" id="GO:0003872">
    <property type="term" value="F:6-phosphofructokinase activity"/>
    <property type="evidence" value="ECO:0007669"/>
    <property type="project" value="UniProtKB-EC"/>
</dbReference>
<dbReference type="PROSITE" id="PS00433">
    <property type="entry name" value="PHOSPHOFRUCTOKINASE"/>
    <property type="match status" value="2"/>
</dbReference>
<dbReference type="NCBIfam" id="TIGR02478">
    <property type="entry name" value="6PF1K_euk"/>
    <property type="match status" value="1"/>
</dbReference>
<keyword evidence="9 15" id="KW-0547">Nucleotide-binding</keyword>
<dbReference type="PANTHER" id="PTHR13697">
    <property type="entry name" value="PHOSPHOFRUCTOKINASE"/>
    <property type="match status" value="1"/>
</dbReference>
<evidence type="ECO:0000256" key="9">
    <source>
        <dbReference type="ARBA" id="ARBA00022741"/>
    </source>
</evidence>
<keyword evidence="5" id="KW-0963">Cytoplasm</keyword>
<accession>A0A1I8HVV1</accession>
<dbReference type="PRINTS" id="PR00476">
    <property type="entry name" value="PHFRCTKINASE"/>
</dbReference>
<evidence type="ECO:0000256" key="12">
    <source>
        <dbReference type="ARBA" id="ARBA00022842"/>
    </source>
</evidence>
<evidence type="ECO:0000256" key="13">
    <source>
        <dbReference type="ARBA" id="ARBA00023152"/>
    </source>
</evidence>
<dbReference type="GO" id="GO:0042802">
    <property type="term" value="F:identical protein binding"/>
    <property type="evidence" value="ECO:0007669"/>
    <property type="project" value="TreeGrafter"/>
</dbReference>
<dbReference type="SUPFAM" id="SSF53784">
    <property type="entry name" value="Phosphofructokinase"/>
    <property type="match status" value="2"/>
</dbReference>
<comment type="cofactor">
    <cofactor evidence="1">
        <name>Mg(2+)</name>
        <dbReference type="ChEBI" id="CHEBI:18420"/>
    </cofactor>
</comment>
<evidence type="ECO:0000313" key="16">
    <source>
        <dbReference type="Proteomes" id="UP000095280"/>
    </source>
</evidence>
<dbReference type="PANTHER" id="PTHR13697:SF4">
    <property type="entry name" value="ATP-DEPENDENT 6-PHOSPHOFRUCTOKINASE"/>
    <property type="match status" value="1"/>
</dbReference>
<dbReference type="Gene3D" id="3.40.50.460">
    <property type="entry name" value="Phosphofructokinase domain"/>
    <property type="match status" value="2"/>
</dbReference>
<evidence type="ECO:0000256" key="15">
    <source>
        <dbReference type="PIRNR" id="PIRNR000533"/>
    </source>
</evidence>
<dbReference type="OrthoDB" id="537915at2759"/>
<dbReference type="EC" id="2.7.1.11" evidence="4 15"/>
<dbReference type="GO" id="GO:0016208">
    <property type="term" value="F:AMP binding"/>
    <property type="evidence" value="ECO:0007669"/>
    <property type="project" value="TreeGrafter"/>
</dbReference>
<name>A0A1I8HVV1_9PLAT</name>
<keyword evidence="10 15" id="KW-0418">Kinase</keyword>
<dbReference type="STRING" id="282301.A0A1I8HVV1"/>
<dbReference type="WBParaSite" id="maker-uti_cns_0008362-snap-gene-0.6-mRNA-1">
    <property type="protein sequence ID" value="maker-uti_cns_0008362-snap-gene-0.6-mRNA-1"/>
    <property type="gene ID" value="maker-uti_cns_0008362-snap-gene-0.6"/>
</dbReference>
<dbReference type="GO" id="GO:0006002">
    <property type="term" value="P:fructose 6-phosphate metabolic process"/>
    <property type="evidence" value="ECO:0007669"/>
    <property type="project" value="InterPro"/>
</dbReference>
<dbReference type="InterPro" id="IPR000023">
    <property type="entry name" value="Phosphofructokinase_dom"/>
</dbReference>
<dbReference type="GO" id="GO:0046872">
    <property type="term" value="F:metal ion binding"/>
    <property type="evidence" value="ECO:0007669"/>
    <property type="project" value="UniProtKB-KW"/>
</dbReference>